<sequence>MNSLMYALIEALRCHRWLRLLACAFIFSSLGNGLTQVVVFGLLLAWSAPPALLTLAFLFATVPGFIGSAIGEKLCSRYSPISLLILTEGLGLLALLFPLFGTGYHSIASLLAVQSTEALLSGMSWPALTLLFKRGLSEAELPAATCLENVIFASQVLLGTGLGVVLFQKTSVFTLLAIDAASFLGSLLLLWLAGRRYSARLLPLPGIEETPVPLRWRTLTVRQKRSLLILPALAAVGSPAMALLPALAQQIHPQDAAGLALPLLFARSLGQLCGPLLLKKESLARFATRTPRIIVCLGLFLAAYGMLPWFSGRMAYALGMIFIAHLASNVLFAAGTFGILSSFHFAQTASASGKAWRWQTLSASLFTGIAAMVAVGFGSVKALYMVSSAALLLVALIMRRYRE</sequence>
<feature type="transmembrane region" description="Helical" evidence="1">
    <location>
        <begin position="144"/>
        <end position="167"/>
    </location>
</feature>
<comment type="caution">
    <text evidence="2">The sequence shown here is derived from an EMBL/GenBank/DDBJ whole genome shotgun (WGS) entry which is preliminary data.</text>
</comment>
<name>A0A0F1B1M0_9ENTR</name>
<keyword evidence="1" id="KW-0472">Membrane</keyword>
<keyword evidence="1" id="KW-0812">Transmembrane</keyword>
<dbReference type="Proteomes" id="UP000033352">
    <property type="component" value="Unassembled WGS sequence"/>
</dbReference>
<dbReference type="SUPFAM" id="SSF103473">
    <property type="entry name" value="MFS general substrate transporter"/>
    <property type="match status" value="1"/>
</dbReference>
<feature type="transmembrane region" description="Helical" evidence="1">
    <location>
        <begin position="290"/>
        <end position="310"/>
    </location>
</feature>
<reference evidence="2 3" key="1">
    <citation type="submission" date="2015-03" db="EMBL/GenBank/DDBJ databases">
        <authorList>
            <person name="McCorrison J."/>
            <person name="Sanka R."/>
            <person name="Adams M."/>
            <person name="Brinkac L."/>
            <person name="Nierman W."/>
            <person name="Sutton G."/>
            <person name="Nelson K."/>
            <person name="Kiedrowski L."/>
            <person name="Guerrero D."/>
            <person name="Bonomo R."/>
        </authorList>
    </citation>
    <scope>NUCLEOTIDE SEQUENCE [LARGE SCALE GENOMIC DNA]</scope>
    <source>
        <strain evidence="2 3">35699</strain>
    </source>
</reference>
<feature type="transmembrane region" description="Helical" evidence="1">
    <location>
        <begin position="227"/>
        <end position="247"/>
    </location>
</feature>
<feature type="transmembrane region" description="Helical" evidence="1">
    <location>
        <begin position="52"/>
        <end position="71"/>
    </location>
</feature>
<dbReference type="PATRIC" id="fig|1619248.3.peg.1427"/>
<feature type="transmembrane region" description="Helical" evidence="1">
    <location>
        <begin position="382"/>
        <end position="398"/>
    </location>
</feature>
<feature type="transmembrane region" description="Helical" evidence="1">
    <location>
        <begin position="316"/>
        <end position="343"/>
    </location>
</feature>
<feature type="transmembrane region" description="Helical" evidence="1">
    <location>
        <begin position="83"/>
        <end position="101"/>
    </location>
</feature>
<evidence type="ECO:0000256" key="1">
    <source>
        <dbReference type="SAM" id="Phobius"/>
    </source>
</evidence>
<feature type="transmembrane region" description="Helical" evidence="1">
    <location>
        <begin position="173"/>
        <end position="193"/>
    </location>
</feature>
<feature type="transmembrane region" description="Helical" evidence="1">
    <location>
        <begin position="355"/>
        <end position="376"/>
    </location>
</feature>
<protein>
    <submittedName>
        <fullName evidence="2">MFS transporter</fullName>
    </submittedName>
</protein>
<dbReference type="InterPro" id="IPR036259">
    <property type="entry name" value="MFS_trans_sf"/>
</dbReference>
<dbReference type="AlphaFoldDB" id="A0A0F1B1M0"/>
<feature type="transmembrane region" description="Helical" evidence="1">
    <location>
        <begin position="259"/>
        <end position="278"/>
    </location>
</feature>
<dbReference type="EMBL" id="JZYX01000020">
    <property type="protein sequence ID" value="KJN27085.1"/>
    <property type="molecule type" value="Genomic_DNA"/>
</dbReference>
<proteinExistence type="predicted"/>
<evidence type="ECO:0000313" key="2">
    <source>
        <dbReference type="EMBL" id="KJN27085.1"/>
    </source>
</evidence>
<accession>A0A0F1B1M0</accession>
<feature type="transmembrane region" description="Helical" evidence="1">
    <location>
        <begin position="107"/>
        <end position="132"/>
    </location>
</feature>
<feature type="transmembrane region" description="Helical" evidence="1">
    <location>
        <begin position="20"/>
        <end position="46"/>
    </location>
</feature>
<dbReference type="RefSeq" id="WP_045285576.1">
    <property type="nucleotide sequence ID" value="NZ_JZYX01000020.1"/>
</dbReference>
<keyword evidence="1" id="KW-1133">Transmembrane helix</keyword>
<dbReference type="OrthoDB" id="9178670at2"/>
<gene>
    <name evidence="2" type="ORF">SS37_11150</name>
</gene>
<organism evidence="2 3">
    <name type="scientific">Enterobacter sichuanensis</name>
    <dbReference type="NCBI Taxonomy" id="2071710"/>
    <lineage>
        <taxon>Bacteria</taxon>
        <taxon>Pseudomonadati</taxon>
        <taxon>Pseudomonadota</taxon>
        <taxon>Gammaproteobacteria</taxon>
        <taxon>Enterobacterales</taxon>
        <taxon>Enterobacteriaceae</taxon>
        <taxon>Enterobacter</taxon>
        <taxon>Enterobacter cloacae complex</taxon>
    </lineage>
</organism>
<evidence type="ECO:0000313" key="3">
    <source>
        <dbReference type="Proteomes" id="UP000033352"/>
    </source>
</evidence>